<gene>
    <name evidence="2" type="ORF">FHR98_001866</name>
</gene>
<keyword evidence="1" id="KW-0812">Transmembrane</keyword>
<dbReference type="EMBL" id="JACHXA010000004">
    <property type="protein sequence ID" value="MBB3065579.1"/>
    <property type="molecule type" value="Genomic_DNA"/>
</dbReference>
<accession>A0A839SUA3</accession>
<sequence length="70" mass="8124">MKFDLGLVALIVAFGHIIFYAIHSALSRNRTTDALVRLRELERRFKNQADQCNSDHDKIVDLEIELNNVR</sequence>
<dbReference type="Proteomes" id="UP000581135">
    <property type="component" value="Unassembled WGS sequence"/>
</dbReference>
<evidence type="ECO:0000313" key="2">
    <source>
        <dbReference type="EMBL" id="MBB3065579.1"/>
    </source>
</evidence>
<organism evidence="2 3">
    <name type="scientific">Limibacillus halophilus</name>
    <dbReference type="NCBI Taxonomy" id="1579333"/>
    <lineage>
        <taxon>Bacteria</taxon>
        <taxon>Pseudomonadati</taxon>
        <taxon>Pseudomonadota</taxon>
        <taxon>Alphaproteobacteria</taxon>
        <taxon>Rhodospirillales</taxon>
        <taxon>Rhodovibrionaceae</taxon>
        <taxon>Limibacillus</taxon>
    </lineage>
</organism>
<keyword evidence="1" id="KW-0472">Membrane</keyword>
<evidence type="ECO:0000256" key="1">
    <source>
        <dbReference type="SAM" id="Phobius"/>
    </source>
</evidence>
<protein>
    <recommendedName>
        <fullName evidence="4">BhlA holin family protein</fullName>
    </recommendedName>
</protein>
<proteinExistence type="predicted"/>
<comment type="caution">
    <text evidence="2">The sequence shown here is derived from an EMBL/GenBank/DDBJ whole genome shotgun (WGS) entry which is preliminary data.</text>
</comment>
<evidence type="ECO:0000313" key="3">
    <source>
        <dbReference type="Proteomes" id="UP000581135"/>
    </source>
</evidence>
<keyword evidence="3" id="KW-1185">Reference proteome</keyword>
<dbReference type="AlphaFoldDB" id="A0A839SUA3"/>
<keyword evidence="1" id="KW-1133">Transmembrane helix</keyword>
<feature type="transmembrane region" description="Helical" evidence="1">
    <location>
        <begin position="6"/>
        <end position="22"/>
    </location>
</feature>
<name>A0A839SUA3_9PROT</name>
<evidence type="ECO:0008006" key="4">
    <source>
        <dbReference type="Google" id="ProtNLM"/>
    </source>
</evidence>
<dbReference type="RefSeq" id="WP_183416391.1">
    <property type="nucleotide sequence ID" value="NZ_JACHXA010000004.1"/>
</dbReference>
<reference evidence="2 3" key="1">
    <citation type="submission" date="2020-08" db="EMBL/GenBank/DDBJ databases">
        <title>Genomic Encyclopedia of Type Strains, Phase III (KMG-III): the genomes of soil and plant-associated and newly described type strains.</title>
        <authorList>
            <person name="Whitman W."/>
        </authorList>
    </citation>
    <scope>NUCLEOTIDE SEQUENCE [LARGE SCALE GENOMIC DNA]</scope>
    <source>
        <strain evidence="2 3">CECT 8803</strain>
    </source>
</reference>